<dbReference type="InterPro" id="IPR027051">
    <property type="entry name" value="XdhC_Rossmann_dom"/>
</dbReference>
<reference evidence="3 4" key="1">
    <citation type="submission" date="2019-02" db="EMBL/GenBank/DDBJ databases">
        <title>Genomic Encyclopedia of Type Strains, Phase IV (KMG-IV): sequencing the most valuable type-strain genomes for metagenomic binning, comparative biology and taxonomic classification.</title>
        <authorList>
            <person name="Goeker M."/>
        </authorList>
    </citation>
    <scope>NUCLEOTIDE SEQUENCE [LARGE SCALE GENOMIC DNA]</scope>
    <source>
        <strain evidence="3 4">DSM 10617</strain>
    </source>
</reference>
<dbReference type="RefSeq" id="WP_242615584.1">
    <property type="nucleotide sequence ID" value="NZ_SGWV01000010.1"/>
</dbReference>
<dbReference type="InterPro" id="IPR052698">
    <property type="entry name" value="MoCofactor_Util/Proc"/>
</dbReference>
<dbReference type="Gene3D" id="3.40.50.720">
    <property type="entry name" value="NAD(P)-binding Rossmann-like Domain"/>
    <property type="match status" value="1"/>
</dbReference>
<dbReference type="InterPro" id="IPR003777">
    <property type="entry name" value="XdhC_CoxI"/>
</dbReference>
<gene>
    <name evidence="3" type="ORF">EV685_2746</name>
</gene>
<evidence type="ECO:0000259" key="1">
    <source>
        <dbReference type="Pfam" id="PF02625"/>
    </source>
</evidence>
<accession>A0A4Q7LGH5</accession>
<dbReference type="Proteomes" id="UP000293433">
    <property type="component" value="Unassembled WGS sequence"/>
</dbReference>
<feature type="domain" description="XdhC Rossmann" evidence="2">
    <location>
        <begin position="143"/>
        <end position="288"/>
    </location>
</feature>
<evidence type="ECO:0000259" key="2">
    <source>
        <dbReference type="Pfam" id="PF13478"/>
    </source>
</evidence>
<dbReference type="PANTHER" id="PTHR30388:SF6">
    <property type="entry name" value="XANTHINE DEHYDROGENASE SUBUNIT A-RELATED"/>
    <property type="match status" value="1"/>
</dbReference>
<dbReference type="Pfam" id="PF02625">
    <property type="entry name" value="XdhC_CoxI"/>
    <property type="match status" value="1"/>
</dbReference>
<sequence>MNTTQASIGMASAGAHETPPELVLHATAQQWLAAGRVAIDVAVTAHRGSVPRETGTHMLVSPTQVLGTIGGGHLELQAIEAARALLAQGPDALAALASTPRVWPIALGPSLGQCCGGHVTLRLRPLDSAALAGWSLSPPRLHLQLHGAGHVGRAIVRLLADLNVSVQWVDTRESEFPPLQAHETAHIERLCSDTPEHEVALAPPGTHFLVLTHSHDLDLRITEAVLRRDDFAWCGLIGSLTKRARFLHRYEARGIGAAALSRLTCPIGLPGITGKEPEILAIAVVAQLLQVANTVEVGRERMKADLNRVASN</sequence>
<organism evidence="3 4">
    <name type="scientific">Sphaerotilus mobilis</name>
    <dbReference type="NCBI Taxonomy" id="47994"/>
    <lineage>
        <taxon>Bacteria</taxon>
        <taxon>Pseudomonadati</taxon>
        <taxon>Pseudomonadota</taxon>
        <taxon>Betaproteobacteria</taxon>
        <taxon>Burkholderiales</taxon>
        <taxon>Sphaerotilaceae</taxon>
        <taxon>Sphaerotilus</taxon>
    </lineage>
</organism>
<name>A0A4Q7LGH5_9BURK</name>
<dbReference type="EMBL" id="SGWV01000010">
    <property type="protein sequence ID" value="RZS53123.1"/>
    <property type="molecule type" value="Genomic_DNA"/>
</dbReference>
<dbReference type="Pfam" id="PF13478">
    <property type="entry name" value="XdhC_C"/>
    <property type="match status" value="1"/>
</dbReference>
<dbReference type="NCBIfam" id="TIGR02964">
    <property type="entry name" value="xanthine_xdhC"/>
    <property type="match status" value="1"/>
</dbReference>
<proteinExistence type="predicted"/>
<protein>
    <submittedName>
        <fullName evidence="3">Molybdenum cofactor sulfurylase</fullName>
    </submittedName>
</protein>
<dbReference type="InterPro" id="IPR014308">
    <property type="entry name" value="Xanthine_DH_XdhC"/>
</dbReference>
<comment type="caution">
    <text evidence="3">The sequence shown here is derived from an EMBL/GenBank/DDBJ whole genome shotgun (WGS) entry which is preliminary data.</text>
</comment>
<keyword evidence="4" id="KW-1185">Reference proteome</keyword>
<dbReference type="PANTHER" id="PTHR30388">
    <property type="entry name" value="ALDEHYDE OXIDOREDUCTASE MOLYBDENUM COFACTOR ASSEMBLY PROTEIN"/>
    <property type="match status" value="1"/>
</dbReference>
<feature type="domain" description="XdhC- CoxI" evidence="1">
    <location>
        <begin position="31"/>
        <end position="89"/>
    </location>
</feature>
<dbReference type="AlphaFoldDB" id="A0A4Q7LGH5"/>
<evidence type="ECO:0000313" key="3">
    <source>
        <dbReference type="EMBL" id="RZS53123.1"/>
    </source>
</evidence>
<evidence type="ECO:0000313" key="4">
    <source>
        <dbReference type="Proteomes" id="UP000293433"/>
    </source>
</evidence>